<accession>A0A5A7SXK9</accession>
<evidence type="ECO:0000259" key="6">
    <source>
        <dbReference type="PROSITE" id="PS50966"/>
    </source>
</evidence>
<keyword evidence="3" id="KW-0862">Zinc</keyword>
<gene>
    <name evidence="7" type="ORF">E6C27_scaffold43059G001160</name>
</gene>
<keyword evidence="1" id="KW-0479">Metal-binding</keyword>
<evidence type="ECO:0000313" key="8">
    <source>
        <dbReference type="Proteomes" id="UP000321393"/>
    </source>
</evidence>
<dbReference type="OrthoDB" id="1938144at2759"/>
<dbReference type="Pfam" id="PF04434">
    <property type="entry name" value="SWIM"/>
    <property type="match status" value="1"/>
</dbReference>
<dbReference type="InterPro" id="IPR007527">
    <property type="entry name" value="Znf_SWIM"/>
</dbReference>
<feature type="region of interest" description="Disordered" evidence="5">
    <location>
        <begin position="1"/>
        <end position="23"/>
    </location>
</feature>
<evidence type="ECO:0000313" key="7">
    <source>
        <dbReference type="EMBL" id="KAA0033925.1"/>
    </source>
</evidence>
<keyword evidence="2 4" id="KW-0863">Zinc-finger</keyword>
<feature type="compositionally biased region" description="Polar residues" evidence="5">
    <location>
        <begin position="1"/>
        <end position="19"/>
    </location>
</feature>
<name>A0A5A7SXK9_CUCMM</name>
<evidence type="ECO:0000256" key="2">
    <source>
        <dbReference type="ARBA" id="ARBA00022771"/>
    </source>
</evidence>
<dbReference type="InterPro" id="IPR018289">
    <property type="entry name" value="MULE_transposase_dom"/>
</dbReference>
<organism evidence="7 8">
    <name type="scientific">Cucumis melo var. makuwa</name>
    <name type="common">Oriental melon</name>
    <dbReference type="NCBI Taxonomy" id="1194695"/>
    <lineage>
        <taxon>Eukaryota</taxon>
        <taxon>Viridiplantae</taxon>
        <taxon>Streptophyta</taxon>
        <taxon>Embryophyta</taxon>
        <taxon>Tracheophyta</taxon>
        <taxon>Spermatophyta</taxon>
        <taxon>Magnoliopsida</taxon>
        <taxon>eudicotyledons</taxon>
        <taxon>Gunneridae</taxon>
        <taxon>Pentapetalae</taxon>
        <taxon>rosids</taxon>
        <taxon>fabids</taxon>
        <taxon>Cucurbitales</taxon>
        <taxon>Cucurbitaceae</taxon>
        <taxon>Benincaseae</taxon>
        <taxon>Cucumis</taxon>
    </lineage>
</organism>
<proteinExistence type="predicted"/>
<dbReference type="PANTHER" id="PTHR31973:SF113">
    <property type="entry name" value="PROTEIN FAR1-RELATED SEQUENCE 5-LIKE"/>
    <property type="match status" value="1"/>
</dbReference>
<dbReference type="EMBL" id="SSTE01020563">
    <property type="protein sequence ID" value="KAA0033925.1"/>
    <property type="molecule type" value="Genomic_DNA"/>
</dbReference>
<dbReference type="InterPro" id="IPR006564">
    <property type="entry name" value="Znf_PMZ"/>
</dbReference>
<sequence length="629" mass="72336">MLNKDYNSVSGSNQVQNLNPHPPIGMDTLDENEVDIGEVQNKEMLLQKIAKEKGKVDYSSSSRKLKTKGSGWSEEISTSEELDFVVKKSTKEVLFVRCIDNKCGWRLRAVRLKDSNIFKIKKYVKVHSCSLEFLNRDHRQAKSWVVGELIKSKFKGPGRIYKPRDIIEDMRQDYGINMSYEKAWRARENAYERVRGSPEESYNLLRRYGEALKFTNPGTIFHMELEDDRFFKYLFMAVGACVRGFLNCIRPVIVMDGTFLKNKYRGQLIVVVCLDGNNQIYPLAFGVVDRETDDSIQWFLEKLKGAIGEVPNLGFVTDRKTCFAKGISSVFPSAFHGLCVQHLSQNLHDKYKNDTVATLFYNASRTYRESTFVEAWRHLLAFPNGSGKYLNDVGIARWSRVHCPGRRYNMMTTNIAESMNSILKEPRDLPIASFLKNVRALLQRWFWERREEGIKVTSTLTKWAELVIQKKQEGALTMKVNPIDCYQFHVKDLDKEEVVNLQTKECTCKEFQAEQLPCSHVIAAARDRNINVYSLCANYYTNECLLAAYAKAVYPVGNQSDWKTSEDYVHMIVLPPKVVKRVGRPKKKRIPSVSEAPKFHKCGRCKQIGHSRLTCTNPISYTDKSSIQD</sequence>
<dbReference type="Pfam" id="PF10551">
    <property type="entry name" value="MULE"/>
    <property type="match status" value="1"/>
</dbReference>
<comment type="caution">
    <text evidence="7">The sequence shown here is derived from an EMBL/GenBank/DDBJ whole genome shotgun (WGS) entry which is preliminary data.</text>
</comment>
<evidence type="ECO:0000256" key="3">
    <source>
        <dbReference type="ARBA" id="ARBA00022833"/>
    </source>
</evidence>
<protein>
    <submittedName>
        <fullName evidence="7">MuDRA-like transposase</fullName>
    </submittedName>
</protein>
<dbReference type="PANTHER" id="PTHR31973">
    <property type="entry name" value="POLYPROTEIN, PUTATIVE-RELATED"/>
    <property type="match status" value="1"/>
</dbReference>
<dbReference type="AlphaFoldDB" id="A0A5A7SXK9"/>
<dbReference type="GO" id="GO:0008270">
    <property type="term" value="F:zinc ion binding"/>
    <property type="evidence" value="ECO:0007669"/>
    <property type="project" value="UniProtKB-KW"/>
</dbReference>
<evidence type="ECO:0000256" key="1">
    <source>
        <dbReference type="ARBA" id="ARBA00022723"/>
    </source>
</evidence>
<feature type="domain" description="SWIM-type" evidence="6">
    <location>
        <begin position="486"/>
        <end position="529"/>
    </location>
</feature>
<reference evidence="7 8" key="1">
    <citation type="submission" date="2019-08" db="EMBL/GenBank/DDBJ databases">
        <title>Draft genome sequences of two oriental melons (Cucumis melo L. var makuwa).</title>
        <authorList>
            <person name="Kwon S.-Y."/>
        </authorList>
    </citation>
    <scope>NUCLEOTIDE SEQUENCE [LARGE SCALE GENOMIC DNA]</scope>
    <source>
        <strain evidence="8">cv. SW 3</strain>
        <tissue evidence="7">Leaf</tissue>
    </source>
</reference>
<dbReference type="SMART" id="SM00575">
    <property type="entry name" value="ZnF_PMZ"/>
    <property type="match status" value="1"/>
</dbReference>
<dbReference type="Proteomes" id="UP000321393">
    <property type="component" value="Unassembled WGS sequence"/>
</dbReference>
<evidence type="ECO:0000256" key="5">
    <source>
        <dbReference type="SAM" id="MobiDB-lite"/>
    </source>
</evidence>
<evidence type="ECO:0000256" key="4">
    <source>
        <dbReference type="PROSITE-ProRule" id="PRU00325"/>
    </source>
</evidence>
<dbReference type="PROSITE" id="PS50966">
    <property type="entry name" value="ZF_SWIM"/>
    <property type="match status" value="1"/>
</dbReference>